<dbReference type="Proteomes" id="UP000078397">
    <property type="component" value="Unassembled WGS sequence"/>
</dbReference>
<organism evidence="1 2">
    <name type="scientific">Pochonia chlamydosporia 170</name>
    <dbReference type="NCBI Taxonomy" id="1380566"/>
    <lineage>
        <taxon>Eukaryota</taxon>
        <taxon>Fungi</taxon>
        <taxon>Dikarya</taxon>
        <taxon>Ascomycota</taxon>
        <taxon>Pezizomycotina</taxon>
        <taxon>Sordariomycetes</taxon>
        <taxon>Hypocreomycetidae</taxon>
        <taxon>Hypocreales</taxon>
        <taxon>Clavicipitaceae</taxon>
        <taxon>Pochonia</taxon>
    </lineage>
</organism>
<evidence type="ECO:0000313" key="1">
    <source>
        <dbReference type="EMBL" id="OAQ68558.1"/>
    </source>
</evidence>
<accession>A0A179FTH8</accession>
<keyword evidence="2" id="KW-1185">Reference proteome</keyword>
<reference evidence="1 2" key="1">
    <citation type="journal article" date="2016" name="PLoS Pathog.">
        <title>Biosynthesis of antibiotic leucinostatins in bio-control fungus Purpureocillium lilacinum and their inhibition on phytophthora revealed by genome mining.</title>
        <authorList>
            <person name="Wang G."/>
            <person name="Liu Z."/>
            <person name="Lin R."/>
            <person name="Li E."/>
            <person name="Mao Z."/>
            <person name="Ling J."/>
            <person name="Yang Y."/>
            <person name="Yin W.B."/>
            <person name="Xie B."/>
        </authorList>
    </citation>
    <scope>NUCLEOTIDE SEQUENCE [LARGE SCALE GENOMIC DNA]</scope>
    <source>
        <strain evidence="1">170</strain>
    </source>
</reference>
<dbReference type="InterPro" id="IPR036249">
    <property type="entry name" value="Thioredoxin-like_sf"/>
</dbReference>
<dbReference type="EMBL" id="LSBJ02000003">
    <property type="protein sequence ID" value="OAQ68558.1"/>
    <property type="molecule type" value="Genomic_DNA"/>
</dbReference>
<dbReference type="CDD" id="cd00570">
    <property type="entry name" value="GST_N_family"/>
    <property type="match status" value="1"/>
</dbReference>
<dbReference type="SUPFAM" id="SSF52833">
    <property type="entry name" value="Thioredoxin-like"/>
    <property type="match status" value="1"/>
</dbReference>
<dbReference type="KEGG" id="pchm:VFPPC_13701"/>
<sequence length="272" mass="30967">MAAEDEKPLYTLHYFPFSLYSLMVRFGFVLGESLNSETAPNVEIRHVNLQKEENLSESYLTEISPKGQVPVLTSPTLPSPIDDSHDISKWLCKRQPELLPEQHREEIDRLLGRLYDFHAMALSVTLEDSRDGIPNKAAALLENPELSKGHRRALEIKSVFHDSQYNRALEQDNLIQVEVQARDFMRDVTDSLKTHNEHGTTWIFGDQPTILDAHTTVLAARMMDLGRFDLVSDSVRTYATTVMETEEWKKTTHGRPTLWNVSLGPAADLEPL</sequence>
<dbReference type="OrthoDB" id="412788at2759"/>
<evidence type="ECO:0000313" key="2">
    <source>
        <dbReference type="Proteomes" id="UP000078397"/>
    </source>
</evidence>
<dbReference type="RefSeq" id="XP_018145408.1">
    <property type="nucleotide sequence ID" value="XM_018291474.1"/>
</dbReference>
<name>A0A179FTH8_METCM</name>
<comment type="caution">
    <text evidence="1">The sequence shown here is derived from an EMBL/GenBank/DDBJ whole genome shotgun (WGS) entry which is preliminary data.</text>
</comment>
<gene>
    <name evidence="1" type="ORF">VFPPC_13701</name>
</gene>
<dbReference type="AlphaFoldDB" id="A0A179FTH8"/>
<proteinExistence type="predicted"/>
<dbReference type="GeneID" id="28855468"/>
<protein>
    <submittedName>
        <fullName evidence="1">Thioredoxin-like protein</fullName>
    </submittedName>
</protein>
<dbReference type="Gene3D" id="3.40.30.10">
    <property type="entry name" value="Glutaredoxin"/>
    <property type="match status" value="1"/>
</dbReference>